<accession>A0ABN1LQ12</accession>
<evidence type="ECO:0000313" key="2">
    <source>
        <dbReference type="Proteomes" id="UP001500359"/>
    </source>
</evidence>
<dbReference type="EMBL" id="BAAAFD010000010">
    <property type="protein sequence ID" value="GAA0858863.1"/>
    <property type="molecule type" value="Genomic_DNA"/>
</dbReference>
<proteinExistence type="predicted"/>
<dbReference type="RefSeq" id="WP_343861432.1">
    <property type="nucleotide sequence ID" value="NZ_BAAAFD010000010.1"/>
</dbReference>
<evidence type="ECO:0000313" key="1">
    <source>
        <dbReference type="EMBL" id="GAA0858863.1"/>
    </source>
</evidence>
<comment type="caution">
    <text evidence="1">The sequence shown here is derived from an EMBL/GenBank/DDBJ whole genome shotgun (WGS) entry which is preliminary data.</text>
</comment>
<keyword evidence="2" id="KW-1185">Reference proteome</keyword>
<gene>
    <name evidence="1" type="ORF">GCM10009114_30090</name>
</gene>
<organism evidence="1 2">
    <name type="scientific">Aliiglaciecola litoralis</name>
    <dbReference type="NCBI Taxonomy" id="582857"/>
    <lineage>
        <taxon>Bacteria</taxon>
        <taxon>Pseudomonadati</taxon>
        <taxon>Pseudomonadota</taxon>
        <taxon>Gammaproteobacteria</taxon>
        <taxon>Alteromonadales</taxon>
        <taxon>Alteromonadaceae</taxon>
        <taxon>Aliiglaciecola</taxon>
    </lineage>
</organism>
<sequence length="71" mass="8580">MNKSRELSEVSVRLEQTFTSCKDETMTLQEQYDLYESIAIQILDSEFDEYEEDLLEEYLVTFLKQKRMELL</sequence>
<dbReference type="Proteomes" id="UP001500359">
    <property type="component" value="Unassembled WGS sequence"/>
</dbReference>
<name>A0ABN1LQ12_9ALTE</name>
<protein>
    <submittedName>
        <fullName evidence="1">Uncharacterized protein</fullName>
    </submittedName>
</protein>
<reference evidence="1 2" key="1">
    <citation type="journal article" date="2019" name="Int. J. Syst. Evol. Microbiol.">
        <title>The Global Catalogue of Microorganisms (GCM) 10K type strain sequencing project: providing services to taxonomists for standard genome sequencing and annotation.</title>
        <authorList>
            <consortium name="The Broad Institute Genomics Platform"/>
            <consortium name="The Broad Institute Genome Sequencing Center for Infectious Disease"/>
            <person name="Wu L."/>
            <person name="Ma J."/>
        </authorList>
    </citation>
    <scope>NUCLEOTIDE SEQUENCE [LARGE SCALE GENOMIC DNA]</scope>
    <source>
        <strain evidence="1 2">JCM 15896</strain>
    </source>
</reference>